<dbReference type="PIRSF" id="PIRSF000401">
    <property type="entry name" value="RPL11_MTase"/>
    <property type="match status" value="1"/>
</dbReference>
<dbReference type="InterPro" id="IPR004498">
    <property type="entry name" value="Ribosomal_PrmA_MeTrfase"/>
</dbReference>
<dbReference type="Gene3D" id="3.40.50.150">
    <property type="entry name" value="Vaccinia Virus protein VP39"/>
    <property type="match status" value="1"/>
</dbReference>
<gene>
    <name evidence="6" type="ORF">EYH37_04560</name>
</gene>
<protein>
    <submittedName>
        <fullName evidence="6">Methyltransferase domain-containing protein</fullName>
    </submittedName>
</protein>
<dbReference type="GO" id="GO:0032259">
    <property type="term" value="P:methylation"/>
    <property type="evidence" value="ECO:0007669"/>
    <property type="project" value="UniProtKB-KW"/>
</dbReference>
<dbReference type="PANTHER" id="PTHR43648:SF1">
    <property type="entry name" value="ELECTRON TRANSFER FLAVOPROTEIN BETA SUBUNIT LYSINE METHYLTRANSFERASE"/>
    <property type="match status" value="1"/>
</dbReference>
<comment type="similarity">
    <text evidence="1">Belongs to the methyltransferase superfamily. PrmA family.</text>
</comment>
<dbReference type="CDD" id="cd02440">
    <property type="entry name" value="AdoMet_MTases"/>
    <property type="match status" value="1"/>
</dbReference>
<dbReference type="SUPFAM" id="SSF53335">
    <property type="entry name" value="S-adenosyl-L-methionine-dependent methyltransferases"/>
    <property type="match status" value="1"/>
</dbReference>
<keyword evidence="2" id="KW-0963">Cytoplasm</keyword>
<evidence type="ECO:0000256" key="1">
    <source>
        <dbReference type="ARBA" id="ARBA00009741"/>
    </source>
</evidence>
<evidence type="ECO:0000256" key="2">
    <source>
        <dbReference type="ARBA" id="ARBA00022490"/>
    </source>
</evidence>
<keyword evidence="4" id="KW-0808">Transferase</keyword>
<reference evidence="6" key="1">
    <citation type="journal article" date="2020" name="ISME J.">
        <title>Gammaproteobacteria mediating utilization of methyl-, sulfur- and petroleum organic compounds in deep ocean hydrothermal plumes.</title>
        <authorList>
            <person name="Zhou Z."/>
            <person name="Liu Y."/>
            <person name="Pan J."/>
            <person name="Cron B.R."/>
            <person name="Toner B.M."/>
            <person name="Anantharaman K."/>
            <person name="Breier J.A."/>
            <person name="Dick G.J."/>
            <person name="Li M."/>
        </authorList>
    </citation>
    <scope>NUCLEOTIDE SEQUENCE</scope>
    <source>
        <strain evidence="6">SZUA-1501</strain>
    </source>
</reference>
<dbReference type="InterPro" id="IPR050078">
    <property type="entry name" value="Ribosomal_L11_MeTrfase_PrmA"/>
</dbReference>
<keyword evidence="5" id="KW-0949">S-adenosyl-L-methionine</keyword>
<organism evidence="6 7">
    <name type="scientific">Aquifex aeolicus</name>
    <dbReference type="NCBI Taxonomy" id="63363"/>
    <lineage>
        <taxon>Bacteria</taxon>
        <taxon>Pseudomonadati</taxon>
        <taxon>Aquificota</taxon>
        <taxon>Aquificia</taxon>
        <taxon>Aquificales</taxon>
        <taxon>Aquificaceae</taxon>
        <taxon>Aquifex</taxon>
    </lineage>
</organism>
<dbReference type="GO" id="GO:0008276">
    <property type="term" value="F:protein methyltransferase activity"/>
    <property type="evidence" value="ECO:0007669"/>
    <property type="project" value="InterPro"/>
</dbReference>
<dbReference type="EMBL" id="DQVE01000047">
    <property type="protein sequence ID" value="HIP98615.1"/>
    <property type="molecule type" value="Genomic_DNA"/>
</dbReference>
<evidence type="ECO:0000256" key="5">
    <source>
        <dbReference type="ARBA" id="ARBA00022691"/>
    </source>
</evidence>
<dbReference type="Proteomes" id="UP000606463">
    <property type="component" value="Unassembled WGS sequence"/>
</dbReference>
<dbReference type="PANTHER" id="PTHR43648">
    <property type="entry name" value="ELECTRON TRANSFER FLAVOPROTEIN BETA SUBUNIT LYSINE METHYLTRANSFERASE"/>
    <property type="match status" value="1"/>
</dbReference>
<dbReference type="AlphaFoldDB" id="A0A9D0YR29"/>
<evidence type="ECO:0000313" key="6">
    <source>
        <dbReference type="EMBL" id="HIP98615.1"/>
    </source>
</evidence>
<evidence type="ECO:0000313" key="7">
    <source>
        <dbReference type="Proteomes" id="UP000606463"/>
    </source>
</evidence>
<keyword evidence="3 6" id="KW-0489">Methyltransferase</keyword>
<comment type="caution">
    <text evidence="6">The sequence shown here is derived from an EMBL/GenBank/DDBJ whole genome shotgun (WGS) entry which is preliminary data.</text>
</comment>
<proteinExistence type="inferred from homology"/>
<dbReference type="Pfam" id="PF06325">
    <property type="entry name" value="PrmA"/>
    <property type="match status" value="1"/>
</dbReference>
<sequence>MLRYLFKLREEEILKAYETFPEGFEIVENKPSGEYVIAVYTEEELKSFPFHLMGKEEVVYRDWREYYKPVVISDKTVVIPPWKVANSELADKTVLIINPGKAFGTGLHESTQLTLLLMEEEDLRGKSVLDIGCGSGILSIFAAKKGAKRVLAIDIDPLAVEETLENAKLNKVAKVVKAKKGEPKDIDGTYDLVVANLELPIFEKVFKDITPKIGEIAIFSGIYRLGELIDFLQLLEQRKLKPTKIVEKNGWYALRVVKNL</sequence>
<accession>A0A9D0YR29</accession>
<dbReference type="InterPro" id="IPR029063">
    <property type="entry name" value="SAM-dependent_MTases_sf"/>
</dbReference>
<name>A0A9D0YR29_AQUAO</name>
<evidence type="ECO:0000256" key="4">
    <source>
        <dbReference type="ARBA" id="ARBA00022679"/>
    </source>
</evidence>
<evidence type="ECO:0000256" key="3">
    <source>
        <dbReference type="ARBA" id="ARBA00022603"/>
    </source>
</evidence>